<organism evidence="5 6">
    <name type="scientific">Candidatus Caccoplasma intestinavium</name>
    <dbReference type="NCBI Taxonomy" id="2840716"/>
    <lineage>
        <taxon>Bacteria</taxon>
        <taxon>Pseudomonadati</taxon>
        <taxon>Bacteroidota</taxon>
        <taxon>Bacteroidia</taxon>
        <taxon>Bacteroidales</taxon>
        <taxon>Bacteroidaceae</taxon>
        <taxon>Bacteroidaceae incertae sedis</taxon>
        <taxon>Candidatus Caccoplasma</taxon>
    </lineage>
</organism>
<dbReference type="InterPro" id="IPR041253">
    <property type="entry name" value="CBM77"/>
</dbReference>
<dbReference type="GO" id="GO:0030570">
    <property type="term" value="F:pectate lyase activity"/>
    <property type="evidence" value="ECO:0007669"/>
    <property type="project" value="InterPro"/>
</dbReference>
<evidence type="ECO:0000259" key="4">
    <source>
        <dbReference type="SMART" id="SM00656"/>
    </source>
</evidence>
<evidence type="ECO:0000256" key="1">
    <source>
        <dbReference type="ARBA" id="ARBA00023239"/>
    </source>
</evidence>
<dbReference type="GO" id="GO:0000272">
    <property type="term" value="P:polysaccharide catabolic process"/>
    <property type="evidence" value="ECO:0007669"/>
    <property type="project" value="UniProtKB-KW"/>
</dbReference>
<evidence type="ECO:0000313" key="6">
    <source>
        <dbReference type="Proteomes" id="UP000886722"/>
    </source>
</evidence>
<dbReference type="PANTHER" id="PTHR31683:SF18">
    <property type="entry name" value="PECTATE LYASE 21-RELATED"/>
    <property type="match status" value="1"/>
</dbReference>
<dbReference type="SMART" id="SM00656">
    <property type="entry name" value="Amb_all"/>
    <property type="match status" value="1"/>
</dbReference>
<evidence type="ECO:0000313" key="5">
    <source>
        <dbReference type="EMBL" id="HIT39104.1"/>
    </source>
</evidence>
<comment type="subcellular location">
    <subcellularLocation>
        <location evidence="2">Secreted</location>
    </subcellularLocation>
</comment>
<reference evidence="5" key="1">
    <citation type="submission" date="2020-10" db="EMBL/GenBank/DDBJ databases">
        <authorList>
            <person name="Gilroy R."/>
        </authorList>
    </citation>
    <scope>NUCLEOTIDE SEQUENCE</scope>
    <source>
        <strain evidence="5">21143</strain>
    </source>
</reference>
<accession>A0A9D1GF56</accession>
<dbReference type="AlphaFoldDB" id="A0A9D1GF56"/>
<dbReference type="PANTHER" id="PTHR31683">
    <property type="entry name" value="PECTATE LYASE 18-RELATED"/>
    <property type="match status" value="1"/>
</dbReference>
<dbReference type="Gene3D" id="2.160.20.10">
    <property type="entry name" value="Single-stranded right-handed beta-helix, Pectin lyase-like"/>
    <property type="match status" value="1"/>
</dbReference>
<protein>
    <submittedName>
        <fullName evidence="5">Right-handed parallel beta-helix repeat-containing protein</fullName>
    </submittedName>
</protein>
<reference evidence="5" key="2">
    <citation type="journal article" date="2021" name="PeerJ">
        <title>Extensive microbial diversity within the chicken gut microbiome revealed by metagenomics and culture.</title>
        <authorList>
            <person name="Gilroy R."/>
            <person name="Ravi A."/>
            <person name="Getino M."/>
            <person name="Pursley I."/>
            <person name="Horton D.L."/>
            <person name="Alikhan N.F."/>
            <person name="Baker D."/>
            <person name="Gharbi K."/>
            <person name="Hall N."/>
            <person name="Watson M."/>
            <person name="Adriaenssens E.M."/>
            <person name="Foster-Nyarko E."/>
            <person name="Jarju S."/>
            <person name="Secka A."/>
            <person name="Antonio M."/>
            <person name="Oren A."/>
            <person name="Chaudhuri R.R."/>
            <person name="La Ragione R."/>
            <person name="Hildebrand F."/>
            <person name="Pallen M.J."/>
        </authorList>
    </citation>
    <scope>NUCLEOTIDE SEQUENCE</scope>
    <source>
        <strain evidence="5">21143</strain>
    </source>
</reference>
<dbReference type="InterPro" id="IPR011050">
    <property type="entry name" value="Pectin_lyase_fold/virulence"/>
</dbReference>
<dbReference type="Proteomes" id="UP000886722">
    <property type="component" value="Unassembled WGS sequence"/>
</dbReference>
<keyword evidence="2" id="KW-0624">Polysaccharide degradation</keyword>
<dbReference type="Pfam" id="PF18283">
    <property type="entry name" value="CBM77"/>
    <property type="match status" value="1"/>
</dbReference>
<proteinExistence type="inferred from homology"/>
<comment type="caution">
    <text evidence="5">The sequence shown here is derived from an EMBL/GenBank/DDBJ whole genome shotgun (WGS) entry which is preliminary data.</text>
</comment>
<dbReference type="SUPFAM" id="SSF51126">
    <property type="entry name" value="Pectin lyase-like"/>
    <property type="match status" value="1"/>
</dbReference>
<keyword evidence="2" id="KW-0119">Carbohydrate metabolism</keyword>
<evidence type="ECO:0000256" key="2">
    <source>
        <dbReference type="RuleBase" id="RU361173"/>
    </source>
</evidence>
<keyword evidence="1 2" id="KW-0456">Lyase</keyword>
<dbReference type="EMBL" id="DVKT01000025">
    <property type="protein sequence ID" value="HIT39104.1"/>
    <property type="molecule type" value="Genomic_DNA"/>
</dbReference>
<dbReference type="InterPro" id="IPR045032">
    <property type="entry name" value="PEL"/>
</dbReference>
<evidence type="ECO:0000256" key="3">
    <source>
        <dbReference type="SAM" id="MobiDB-lite"/>
    </source>
</evidence>
<feature type="region of interest" description="Disordered" evidence="3">
    <location>
        <begin position="539"/>
        <end position="560"/>
    </location>
</feature>
<gene>
    <name evidence="5" type="ORF">IAD06_03585</name>
</gene>
<comment type="similarity">
    <text evidence="2">Belongs to the polysaccharide lyase 1 family.</text>
</comment>
<sequence>MKTKLFLLATAFSVPVLTEAQVSIQDVGGWFESGYVTFTPIDEAASYSVYYKTAESEYQKIDDQLVRNYDSYGRADAMGLTAGTYSFKIVPVDSTGAERTDLSAETQSFTVKAHDRTGYAFFNGKTPGAYTADGKLKPNTVVLYLTEKNKNTLSMDVVMSSKGAKTTCTGLQEILNGYKKGYESRPLLIRIIGQITDPAVTDKGDIVIDMGNKTTCPGITIEGVGNDATIDGWGIRIKGASSVEISNIGIINCDSSEGDNIGLQQDNSYIWVHNCDFFYGHAGSDGDQAKGDGALDCKKSNYITFSYNHFWDSGKCNLLGLSGENDQMYITYHHNWYDHSDSRHPRIRSYSCHVYNNYMDGCAKYGVGATMGSSVFVENNYFRNTNKPIMISMQGTDIISGAGTFSGETGGMIKAYGNIFAEQSSSFRFVSYQDDNIEFDAYVAASRDEQVPATVKTKSGATSYNNFDTDASRIYTYTPDAAEDIPTILAGEFGAGRMQHGDLQWHFDNAVDDRDYDVNSALKAAVTGYKTSLVGLFTESGDEGSGGGDGGDEGGDENPPVIVPGQGYECHFTGSKPSNSFYTFTSANYSNSKGSATVNGTTYTECLKLESSTIIGFTTTEEMTLTLIFNEGSTPNIKIDGVKISATSGSNIITHTLPAGAHKLTKADQNFLFYINLGSTSGLNEIKADRSNGTIYDLLGRPVNEPQPGNIYIQNGRKFIKQ</sequence>
<dbReference type="InterPro" id="IPR002022">
    <property type="entry name" value="Pec_lyase"/>
</dbReference>
<feature type="domain" description="Pectate lyase" evidence="4">
    <location>
        <begin position="183"/>
        <end position="388"/>
    </location>
</feature>
<name>A0A9D1GF56_9BACT</name>
<keyword evidence="2" id="KW-0964">Secreted</keyword>
<dbReference type="GO" id="GO:0005576">
    <property type="term" value="C:extracellular region"/>
    <property type="evidence" value="ECO:0007669"/>
    <property type="project" value="UniProtKB-SubCell"/>
</dbReference>
<dbReference type="InterPro" id="IPR012334">
    <property type="entry name" value="Pectin_lyas_fold"/>
</dbReference>
<dbReference type="Pfam" id="PF00544">
    <property type="entry name" value="Pectate_lyase_4"/>
    <property type="match status" value="1"/>
</dbReference>